<keyword evidence="4" id="KW-1185">Reference proteome</keyword>
<organism evidence="3 4">
    <name type="scientific">Stylonychia lemnae</name>
    <name type="common">Ciliate</name>
    <dbReference type="NCBI Taxonomy" id="5949"/>
    <lineage>
        <taxon>Eukaryota</taxon>
        <taxon>Sar</taxon>
        <taxon>Alveolata</taxon>
        <taxon>Ciliophora</taxon>
        <taxon>Intramacronucleata</taxon>
        <taxon>Spirotrichea</taxon>
        <taxon>Stichotrichia</taxon>
        <taxon>Sporadotrichida</taxon>
        <taxon>Oxytrichidae</taxon>
        <taxon>Stylonychinae</taxon>
        <taxon>Stylonychia</taxon>
    </lineage>
</organism>
<proteinExistence type="predicted"/>
<accession>A0A078AQ43</accession>
<evidence type="ECO:0000256" key="2">
    <source>
        <dbReference type="SAM" id="MobiDB-lite"/>
    </source>
</evidence>
<dbReference type="InParanoid" id="A0A078AQ43"/>
<name>A0A078AQ43_STYLE</name>
<feature type="coiled-coil region" evidence="1">
    <location>
        <begin position="38"/>
        <end position="65"/>
    </location>
</feature>
<feature type="region of interest" description="Disordered" evidence="2">
    <location>
        <begin position="192"/>
        <end position="212"/>
    </location>
</feature>
<gene>
    <name evidence="3" type="primary">Contig6868.g7351</name>
    <name evidence="3" type="ORF">STYLEM_13564</name>
</gene>
<dbReference type="EMBL" id="CCKQ01012860">
    <property type="protein sequence ID" value="CDW84500.1"/>
    <property type="molecule type" value="Genomic_DNA"/>
</dbReference>
<protein>
    <submittedName>
        <fullName evidence="3">Uncharacterized protein</fullName>
    </submittedName>
</protein>
<sequence>MRYIERDFDKMARQMLASQLGGFKQLGTKEDFGELADMDEDEKNLQEVDQKKHKYLQRQREVQNEKVVDGVRLRTYIYESVKDKDGQQIPYKKIEVQCQPPCDIKTLESNSKLTENADEKEQNILTQFHKDAKEKGIKPKKIQSFKNVIEYDENSKKNKYKISVNFLDEDEERMQYKFSKNEAGETKSKVYALAGDDNQQNQSTRTQGFLNW</sequence>
<feature type="compositionally biased region" description="Polar residues" evidence="2">
    <location>
        <begin position="197"/>
        <end position="212"/>
    </location>
</feature>
<dbReference type="AlphaFoldDB" id="A0A078AQ43"/>
<evidence type="ECO:0000313" key="4">
    <source>
        <dbReference type="Proteomes" id="UP000039865"/>
    </source>
</evidence>
<keyword evidence="1" id="KW-0175">Coiled coil</keyword>
<dbReference type="Proteomes" id="UP000039865">
    <property type="component" value="Unassembled WGS sequence"/>
</dbReference>
<evidence type="ECO:0000256" key="1">
    <source>
        <dbReference type="SAM" id="Coils"/>
    </source>
</evidence>
<reference evidence="3 4" key="1">
    <citation type="submission" date="2014-06" db="EMBL/GenBank/DDBJ databases">
        <authorList>
            <person name="Swart Estienne"/>
        </authorList>
    </citation>
    <scope>NUCLEOTIDE SEQUENCE [LARGE SCALE GENOMIC DNA]</scope>
    <source>
        <strain evidence="3 4">130c</strain>
    </source>
</reference>
<evidence type="ECO:0000313" key="3">
    <source>
        <dbReference type="EMBL" id="CDW84500.1"/>
    </source>
</evidence>